<keyword evidence="3" id="KW-1185">Reference proteome</keyword>
<evidence type="ECO:0000313" key="3">
    <source>
        <dbReference type="Proteomes" id="UP000292235"/>
    </source>
</evidence>
<sequence>MARKQPPASTFRASRDHGARRGRPQNGHRPPKVHPIGRWSSRRRRPGTTSDVSSPPAPESAHHRAVRAPATAPHRAACGRCGPGRNTAAVPVHPRPLCPTCRSRPRRSWRSWPNSQETPLDLVIRARSPRRPAPSRARERLPAPRRPRRPADHRHRRAPDPVTAGPALHRPRRRSAFQSRPPAPRQTDKAAQQTRPADPSGASPASTRPDDRRPGPRRARCRRPVESARHPAGRQGRPADPTRPGSAHRHRRCPLPRPGASARPVSGARCSPSFSPPPGRGQGQGNSRSGSEPHGPAAHGSRTDS</sequence>
<name>A0A4P6Q004_9ACTN</name>
<gene>
    <name evidence="2" type="ORF">EKD16_00870</name>
</gene>
<reference evidence="2 3" key="1">
    <citation type="submission" date="2019-02" db="EMBL/GenBank/DDBJ databases">
        <authorList>
            <person name="Khodamoradi S."/>
            <person name="Hahnke R.L."/>
            <person name="Kaempfer P."/>
            <person name="Schumann P."/>
            <person name="Rohde M."/>
            <person name="Steinert M."/>
            <person name="Luzhetskyy A."/>
            <person name="Wink J."/>
            <person name="Ruckert C."/>
        </authorList>
    </citation>
    <scope>NUCLEOTIDE SEQUENCE [LARGE SCALE GENOMIC DNA]</scope>
    <source>
        <strain evidence="2 3">M2</strain>
    </source>
</reference>
<evidence type="ECO:0000256" key="1">
    <source>
        <dbReference type="SAM" id="MobiDB-lite"/>
    </source>
</evidence>
<dbReference type="EMBL" id="CP036455">
    <property type="protein sequence ID" value="QBI51994.1"/>
    <property type="molecule type" value="Genomic_DNA"/>
</dbReference>
<organism evidence="2 3">
    <name type="scientific">Streptomonospora litoralis</name>
    <dbReference type="NCBI Taxonomy" id="2498135"/>
    <lineage>
        <taxon>Bacteria</taxon>
        <taxon>Bacillati</taxon>
        <taxon>Actinomycetota</taxon>
        <taxon>Actinomycetes</taxon>
        <taxon>Streptosporangiales</taxon>
        <taxon>Nocardiopsidaceae</taxon>
        <taxon>Streptomonospora</taxon>
    </lineage>
</organism>
<dbReference type="AlphaFoldDB" id="A0A4P6Q004"/>
<proteinExistence type="predicted"/>
<accession>A0A4P6Q004</accession>
<protein>
    <submittedName>
        <fullName evidence="2">Uncharacterized protein</fullName>
    </submittedName>
</protein>
<feature type="compositionally biased region" description="Basic residues" evidence="1">
    <location>
        <begin position="143"/>
        <end position="157"/>
    </location>
</feature>
<dbReference type="KEGG" id="strr:EKD16_00870"/>
<feature type="region of interest" description="Disordered" evidence="1">
    <location>
        <begin position="1"/>
        <end position="305"/>
    </location>
</feature>
<evidence type="ECO:0000313" key="2">
    <source>
        <dbReference type="EMBL" id="QBI51994.1"/>
    </source>
</evidence>
<dbReference type="Proteomes" id="UP000292235">
    <property type="component" value="Chromosome"/>
</dbReference>